<feature type="chain" id="PRO_5005539949" evidence="2">
    <location>
        <begin position="27"/>
        <end position="452"/>
    </location>
</feature>
<dbReference type="GeneID" id="27688087"/>
<name>A0A0L0HFR2_SPIPD</name>
<proteinExistence type="predicted"/>
<evidence type="ECO:0000256" key="1">
    <source>
        <dbReference type="SAM" id="MobiDB-lite"/>
    </source>
</evidence>
<dbReference type="OMA" id="CKINKNR"/>
<evidence type="ECO:0000313" key="3">
    <source>
        <dbReference type="EMBL" id="KND00326.1"/>
    </source>
</evidence>
<evidence type="ECO:0000313" key="4">
    <source>
        <dbReference type="Proteomes" id="UP000053201"/>
    </source>
</evidence>
<feature type="signal peptide" evidence="2">
    <location>
        <begin position="1"/>
        <end position="26"/>
    </location>
</feature>
<dbReference type="VEuPathDB" id="FungiDB:SPPG_04650"/>
<organism evidence="3 4">
    <name type="scientific">Spizellomyces punctatus (strain DAOM BR117)</name>
    <dbReference type="NCBI Taxonomy" id="645134"/>
    <lineage>
        <taxon>Eukaryota</taxon>
        <taxon>Fungi</taxon>
        <taxon>Fungi incertae sedis</taxon>
        <taxon>Chytridiomycota</taxon>
        <taxon>Chytridiomycota incertae sedis</taxon>
        <taxon>Chytridiomycetes</taxon>
        <taxon>Spizellomycetales</taxon>
        <taxon>Spizellomycetaceae</taxon>
        <taxon>Spizellomyces</taxon>
    </lineage>
</organism>
<feature type="region of interest" description="Disordered" evidence="1">
    <location>
        <begin position="33"/>
        <end position="65"/>
    </location>
</feature>
<gene>
    <name evidence="3" type="ORF">SPPG_04650</name>
</gene>
<reference evidence="3 4" key="1">
    <citation type="submission" date="2009-08" db="EMBL/GenBank/DDBJ databases">
        <title>The Genome Sequence of Spizellomyces punctatus strain DAOM BR117.</title>
        <authorList>
            <consortium name="The Broad Institute Genome Sequencing Platform"/>
            <person name="Russ C."/>
            <person name="Cuomo C."/>
            <person name="Shea T."/>
            <person name="Young S.K."/>
            <person name="Zeng Q."/>
            <person name="Koehrsen M."/>
            <person name="Haas B."/>
            <person name="Borodovsky M."/>
            <person name="Guigo R."/>
            <person name="Alvarado L."/>
            <person name="Berlin A."/>
            <person name="Bochicchio J."/>
            <person name="Borenstein D."/>
            <person name="Chapman S."/>
            <person name="Chen Z."/>
            <person name="Engels R."/>
            <person name="Freedman E."/>
            <person name="Gellesch M."/>
            <person name="Goldberg J."/>
            <person name="Griggs A."/>
            <person name="Gujja S."/>
            <person name="Heiman D."/>
            <person name="Hepburn T."/>
            <person name="Howarth C."/>
            <person name="Jen D."/>
            <person name="Larson L."/>
            <person name="Lewis B."/>
            <person name="Mehta T."/>
            <person name="Park D."/>
            <person name="Pearson M."/>
            <person name="Roberts A."/>
            <person name="Saif S."/>
            <person name="Shenoy N."/>
            <person name="Sisk P."/>
            <person name="Stolte C."/>
            <person name="Sykes S."/>
            <person name="Thomson T."/>
            <person name="Walk T."/>
            <person name="White J."/>
            <person name="Yandava C."/>
            <person name="Burger G."/>
            <person name="Gray M.W."/>
            <person name="Holland P.W.H."/>
            <person name="King N."/>
            <person name="Lang F.B.F."/>
            <person name="Roger A.J."/>
            <person name="Ruiz-Trillo I."/>
            <person name="Lander E."/>
            <person name="Nusbaum C."/>
        </authorList>
    </citation>
    <scope>NUCLEOTIDE SEQUENCE [LARGE SCALE GENOMIC DNA]</scope>
    <source>
        <strain evidence="3 4">DAOM BR117</strain>
    </source>
</reference>
<keyword evidence="2" id="KW-0732">Signal</keyword>
<keyword evidence="4" id="KW-1185">Reference proteome</keyword>
<dbReference type="OrthoDB" id="73465at2759"/>
<accession>A0A0L0HFR2</accession>
<dbReference type="EMBL" id="KQ257456">
    <property type="protein sequence ID" value="KND00326.1"/>
    <property type="molecule type" value="Genomic_DNA"/>
</dbReference>
<evidence type="ECO:0000256" key="2">
    <source>
        <dbReference type="SAM" id="SignalP"/>
    </source>
</evidence>
<dbReference type="InParanoid" id="A0A0L0HFR2"/>
<feature type="compositionally biased region" description="Basic residues" evidence="1">
    <location>
        <begin position="43"/>
        <end position="59"/>
    </location>
</feature>
<sequence>MTPSNSHVLTLCLLLLTLTSLLSTSATPFNTRYELDPSSLHTHTPRYHRTSARPHKRQHSPTPPSNKSIILDFQCNLPGQVSTWDNEKVGLPRESDNTCTKAHATFLRAIERLQRVIYFQIPIRLQARFASLCPSDSTIASCRAKMDVLGSAGPSAWHGWDPSAAQALGVDPDYLYPSALAKQYAPDEFDGQTPDISASFNSDPLWWFPTIEHPIGSPNDNEWNADQAWTKQWGNIQQYLPVKLKGKVFDFEQIVLHELIHGLGFISSWYTWIDGDSILPSSLDTAANGTVLGLTKPYLFNKWMADTANGVWMKEYEAQIIAAAYQIAQTLPDDAIWTQAFKASDAYKLPVRLFDTIATTPGAIAIYYPVRSYVDNVVLRYAVLHTPSEFSDGSTFSHVDSGAYSGTGSYLMRPFGTPSTGLDAMRPVGEPIDEVVLGILRAMGYATALTPL</sequence>
<dbReference type="AlphaFoldDB" id="A0A0L0HFR2"/>
<dbReference type="Proteomes" id="UP000053201">
    <property type="component" value="Unassembled WGS sequence"/>
</dbReference>
<protein>
    <submittedName>
        <fullName evidence="3">Uncharacterized protein</fullName>
    </submittedName>
</protein>
<dbReference type="RefSeq" id="XP_016608365.1">
    <property type="nucleotide sequence ID" value="XM_016752885.1"/>
</dbReference>